<dbReference type="Gramene" id="evm.model.ctgX5.3">
    <property type="protein sequence ID" value="cds.evm.model.ctgX5.3"/>
    <property type="gene ID" value="evm.TU.ctgX5.3"/>
</dbReference>
<organism evidence="1 2">
    <name type="scientific">Cannabis sativa</name>
    <name type="common">Hemp</name>
    <name type="synonym">Marijuana</name>
    <dbReference type="NCBI Taxonomy" id="3483"/>
    <lineage>
        <taxon>Eukaryota</taxon>
        <taxon>Viridiplantae</taxon>
        <taxon>Streptophyta</taxon>
        <taxon>Embryophyta</taxon>
        <taxon>Tracheophyta</taxon>
        <taxon>Spermatophyta</taxon>
        <taxon>Magnoliopsida</taxon>
        <taxon>eudicotyledons</taxon>
        <taxon>Gunneridae</taxon>
        <taxon>Pentapetalae</taxon>
        <taxon>rosids</taxon>
        <taxon>fabids</taxon>
        <taxon>Rosales</taxon>
        <taxon>Cannabaceae</taxon>
        <taxon>Cannabis</taxon>
    </lineage>
</organism>
<proteinExistence type="predicted"/>
<sequence>MSMFGSNFGTDTEVTSWVSVSVWGPNSGFESRSRSLIHVRVLECGSGSKSVCAGLVQDQRQGPSPS</sequence>
<dbReference type="Proteomes" id="UP000596661">
    <property type="component" value="Unassembled WGS sequence"/>
</dbReference>
<evidence type="ECO:0000313" key="2">
    <source>
        <dbReference type="Proteomes" id="UP000596661"/>
    </source>
</evidence>
<name>A0A803QSH2_CANSA</name>
<evidence type="ECO:0000313" key="1">
    <source>
        <dbReference type="EnsemblPlants" id="cds.evm.model.ctgX5.3"/>
    </source>
</evidence>
<reference evidence="1" key="1">
    <citation type="submission" date="2021-03" db="UniProtKB">
        <authorList>
            <consortium name="EnsemblPlants"/>
        </authorList>
    </citation>
    <scope>IDENTIFICATION</scope>
</reference>
<protein>
    <submittedName>
        <fullName evidence="1">Uncharacterized protein</fullName>
    </submittedName>
</protein>
<dbReference type="AlphaFoldDB" id="A0A803QSH2"/>
<keyword evidence="2" id="KW-1185">Reference proteome</keyword>
<accession>A0A803QSH2</accession>
<dbReference type="EnsemblPlants" id="evm.model.ctgX5.3">
    <property type="protein sequence ID" value="cds.evm.model.ctgX5.3"/>
    <property type="gene ID" value="evm.TU.ctgX5.3"/>
</dbReference>